<proteinExistence type="predicted"/>
<keyword evidence="2" id="KW-1185">Reference proteome</keyword>
<dbReference type="Proteomes" id="UP000287519">
    <property type="component" value="Unassembled WGS sequence"/>
</dbReference>
<evidence type="ECO:0000313" key="1">
    <source>
        <dbReference type="EMBL" id="GCE37820.1"/>
    </source>
</evidence>
<reference evidence="1 2" key="1">
    <citation type="submission" date="2018-11" db="EMBL/GenBank/DDBJ databases">
        <title>Microbial catabolism of amino acid.</title>
        <authorList>
            <person name="Hibi M."/>
            <person name="Ogawa J."/>
        </authorList>
    </citation>
    <scope>NUCLEOTIDE SEQUENCE [LARGE SCALE GENOMIC DNA]</scope>
    <source>
        <strain evidence="1 2">C31-06</strain>
    </source>
</reference>
<dbReference type="AlphaFoldDB" id="A0A402C2L3"/>
<protein>
    <submittedName>
        <fullName evidence="1">Uncharacterized protein</fullName>
    </submittedName>
</protein>
<organism evidence="1 2">
    <name type="scientific">Rhodococcus wratislaviensis</name>
    <name type="common">Tsukamurella wratislaviensis</name>
    <dbReference type="NCBI Taxonomy" id="44752"/>
    <lineage>
        <taxon>Bacteria</taxon>
        <taxon>Bacillati</taxon>
        <taxon>Actinomycetota</taxon>
        <taxon>Actinomycetes</taxon>
        <taxon>Mycobacteriales</taxon>
        <taxon>Nocardiaceae</taxon>
        <taxon>Rhodococcus</taxon>
    </lineage>
</organism>
<name>A0A402C2L3_RHOWR</name>
<gene>
    <name evidence="1" type="ORF">Rhow_000666</name>
</gene>
<accession>A0A402C2L3</accession>
<evidence type="ECO:0000313" key="2">
    <source>
        <dbReference type="Proteomes" id="UP000287519"/>
    </source>
</evidence>
<sequence length="43" mass="5226">MAKSLEQMLAERRVDRGAVEAHKARMIERMRAYRLQVLRGRWR</sequence>
<comment type="caution">
    <text evidence="1">The sequence shown here is derived from an EMBL/GenBank/DDBJ whole genome shotgun (WGS) entry which is preliminary data.</text>
</comment>
<dbReference type="EMBL" id="BHYM01000012">
    <property type="protein sequence ID" value="GCE37820.1"/>
    <property type="molecule type" value="Genomic_DNA"/>
</dbReference>
<dbReference type="RefSeq" id="WP_397489138.1">
    <property type="nucleotide sequence ID" value="NZ_BHYM01000012.1"/>
</dbReference>